<comment type="caution">
    <text evidence="1">The sequence shown here is derived from an EMBL/GenBank/DDBJ whole genome shotgun (WGS) entry which is preliminary data.</text>
</comment>
<dbReference type="EMBL" id="VJEZ01000012">
    <property type="protein sequence ID" value="MWZ40547.1"/>
    <property type="molecule type" value="Genomic_DNA"/>
</dbReference>
<evidence type="ECO:0000313" key="1">
    <source>
        <dbReference type="EMBL" id="MWZ40547.1"/>
    </source>
</evidence>
<accession>A0A6I4RQN5</accession>
<gene>
    <name evidence="1" type="ORF">FNC33_08375</name>
</gene>
<dbReference type="AlphaFoldDB" id="A0A6I4RQN5"/>
<proteinExistence type="predicted"/>
<organism evidence="1 2">
    <name type="scientific">Francisella tularensis</name>
    <dbReference type="NCBI Taxonomy" id="263"/>
    <lineage>
        <taxon>Bacteria</taxon>
        <taxon>Pseudomonadati</taxon>
        <taxon>Pseudomonadota</taxon>
        <taxon>Gammaproteobacteria</taxon>
        <taxon>Thiotrichales</taxon>
        <taxon>Francisellaceae</taxon>
        <taxon>Francisella</taxon>
    </lineage>
</organism>
<protein>
    <submittedName>
        <fullName evidence="1">Uncharacterized protein</fullName>
    </submittedName>
</protein>
<name>A0A6I4RQN5_FRATU</name>
<dbReference type="Proteomes" id="UP000469081">
    <property type="component" value="Unassembled WGS sequence"/>
</dbReference>
<dbReference type="RefSeq" id="WP_011733559.1">
    <property type="nucleotide sequence ID" value="NZ_VJEZ01000012.1"/>
</dbReference>
<evidence type="ECO:0000313" key="2">
    <source>
        <dbReference type="Proteomes" id="UP000469081"/>
    </source>
</evidence>
<reference evidence="1 2" key="1">
    <citation type="submission" date="2019-06" db="EMBL/GenBank/DDBJ databases">
        <title>Phylogeography and genetic diversity of Francisella tularensis subsp. holarctica in France (1947-2018).</title>
        <authorList>
            <person name="Kevin M."/>
            <person name="Madani N."/>
            <person name="Maurin M."/>
        </authorList>
    </citation>
    <scope>NUCLEOTIDE SEQUENCE [LARGE SCALE GENOMIC DNA]</scope>
    <source>
        <strain evidence="1 2">ATCC 15482</strain>
    </source>
</reference>
<sequence length="73" mass="8488">MKNMREIAWECGFELPTNAETQPIALYNWFGKPKTKYIVRTSDTSFVFGDKRTGERYKVVNGEIVEQEVGIIR</sequence>